<dbReference type="HOGENOM" id="CLU_015101_4_2_1"/>
<proteinExistence type="predicted"/>
<dbReference type="OMA" id="NLNERIM"/>
<dbReference type="GO" id="GO:0030248">
    <property type="term" value="F:cellulose binding"/>
    <property type="evidence" value="ECO:0007669"/>
    <property type="project" value="InterPro"/>
</dbReference>
<evidence type="ECO:0000256" key="2">
    <source>
        <dbReference type="SAM" id="SignalP"/>
    </source>
</evidence>
<dbReference type="SMART" id="SM00236">
    <property type="entry name" value="fCBD"/>
    <property type="match status" value="1"/>
</dbReference>
<dbReference type="InterPro" id="IPR036514">
    <property type="entry name" value="SGNH_hydro_sf"/>
</dbReference>
<evidence type="ECO:0000259" key="3">
    <source>
        <dbReference type="PROSITE" id="PS51164"/>
    </source>
</evidence>
<dbReference type="AlphaFoldDB" id="S8A4N8"/>
<name>S8A4N8_DACHA</name>
<dbReference type="InterPro" id="IPR001087">
    <property type="entry name" value="GDSL"/>
</dbReference>
<organism evidence="4 5">
    <name type="scientific">Dactylellina haptotyla (strain CBS 200.50)</name>
    <name type="common">Nematode-trapping fungus</name>
    <name type="synonym">Monacrosporium haptotylum</name>
    <dbReference type="NCBI Taxonomy" id="1284197"/>
    <lineage>
        <taxon>Eukaryota</taxon>
        <taxon>Fungi</taxon>
        <taxon>Dikarya</taxon>
        <taxon>Ascomycota</taxon>
        <taxon>Pezizomycotina</taxon>
        <taxon>Orbiliomycetes</taxon>
        <taxon>Orbiliales</taxon>
        <taxon>Orbiliaceae</taxon>
        <taxon>Dactylellina</taxon>
    </lineage>
</organism>
<dbReference type="InterPro" id="IPR000254">
    <property type="entry name" value="CBD"/>
</dbReference>
<reference evidence="5" key="2">
    <citation type="submission" date="2013-04" db="EMBL/GenBank/DDBJ databases">
        <title>Genomic mechanisms accounting for the adaptation to parasitism in nematode-trapping fungi.</title>
        <authorList>
            <person name="Ahren D.G."/>
        </authorList>
    </citation>
    <scope>NUCLEOTIDE SEQUENCE [LARGE SCALE GENOMIC DNA]</scope>
    <source>
        <strain evidence="5">CBS 200.50</strain>
    </source>
</reference>
<dbReference type="eggNOG" id="ENOG502RS04">
    <property type="taxonomic scope" value="Eukaryota"/>
</dbReference>
<dbReference type="PANTHER" id="PTHR45642:SF139">
    <property type="entry name" value="SGNH HYDROLASE-TYPE ESTERASE DOMAIN-CONTAINING PROTEIN"/>
    <property type="match status" value="1"/>
</dbReference>
<dbReference type="STRING" id="1284197.S8A4N8"/>
<dbReference type="Proteomes" id="UP000015100">
    <property type="component" value="Unassembled WGS sequence"/>
</dbReference>
<feature type="chain" id="PRO_5004548258" description="CBM1 domain-containing protein" evidence="2">
    <location>
        <begin position="19"/>
        <end position="362"/>
    </location>
</feature>
<comment type="caution">
    <text evidence="4">The sequence shown here is derived from an EMBL/GenBank/DDBJ whole genome shotgun (WGS) entry which is preliminary data.</text>
</comment>
<sequence>MKTQLFLIASGAVGAALAQQTAWGQCGGIGWTGPTTCVSAYTCVSQNPYYSQCIPGNGPTTAATTTSSRITTTASQTTVVTTRTTTSTTSATPASSTPIKYWFVFGDSYTDTGFNAYGTQPSTSNPLGNPNFPGNTLSGGANYVGLTITTYKKNTLFAYCLGISGATVDPSLVKPVQGKALDVEMNTFTSQYASKSLIPWTSTDTVFSFFLGINDITQSLARSDMNTYTDKILTSLMNQANVLYGYGARKFMFINVPPCERLPGIYGNQAAKTNTILWNSRLTTFVSNFKNSHSGVSVVVYDTWTDFNTVLNNPTAYGLNSNVQTYSTSQSYFWRDAYHPNVKMHDIMAQKISALWQSAGWW</sequence>
<reference evidence="4 5" key="1">
    <citation type="journal article" date="2013" name="PLoS Genet.">
        <title>Genomic mechanisms accounting for the adaptation to parasitism in nematode-trapping fungi.</title>
        <authorList>
            <person name="Meerupati T."/>
            <person name="Andersson K.M."/>
            <person name="Friman E."/>
            <person name="Kumar D."/>
            <person name="Tunlid A."/>
            <person name="Ahren D."/>
        </authorList>
    </citation>
    <scope>NUCLEOTIDE SEQUENCE [LARGE SCALE GENOMIC DNA]</scope>
    <source>
        <strain evidence="4 5">CBS 200.50</strain>
    </source>
</reference>
<dbReference type="GO" id="GO:0005975">
    <property type="term" value="P:carbohydrate metabolic process"/>
    <property type="evidence" value="ECO:0007669"/>
    <property type="project" value="InterPro"/>
</dbReference>
<evidence type="ECO:0000256" key="1">
    <source>
        <dbReference type="ARBA" id="ARBA00022729"/>
    </source>
</evidence>
<dbReference type="GO" id="GO:0016788">
    <property type="term" value="F:hydrolase activity, acting on ester bonds"/>
    <property type="evidence" value="ECO:0007669"/>
    <property type="project" value="InterPro"/>
</dbReference>
<dbReference type="Pfam" id="PF00657">
    <property type="entry name" value="Lipase_GDSL"/>
    <property type="match status" value="1"/>
</dbReference>
<protein>
    <recommendedName>
        <fullName evidence="3">CBM1 domain-containing protein</fullName>
    </recommendedName>
</protein>
<dbReference type="PROSITE" id="PS00562">
    <property type="entry name" value="CBM1_1"/>
    <property type="match status" value="1"/>
</dbReference>
<evidence type="ECO:0000313" key="5">
    <source>
        <dbReference type="Proteomes" id="UP000015100"/>
    </source>
</evidence>
<feature type="domain" description="CBM1" evidence="3">
    <location>
        <begin position="18"/>
        <end position="54"/>
    </location>
</feature>
<keyword evidence="5" id="KW-1185">Reference proteome</keyword>
<evidence type="ECO:0000313" key="4">
    <source>
        <dbReference type="EMBL" id="EPS37970.1"/>
    </source>
</evidence>
<dbReference type="SUPFAM" id="SSF57180">
    <property type="entry name" value="Cellulose-binding domain"/>
    <property type="match status" value="1"/>
</dbReference>
<dbReference type="SUPFAM" id="SSF52266">
    <property type="entry name" value="SGNH hydrolase"/>
    <property type="match status" value="1"/>
</dbReference>
<keyword evidence="1 2" id="KW-0732">Signal</keyword>
<dbReference type="PANTHER" id="PTHR45642">
    <property type="entry name" value="GDSL ESTERASE/LIPASE EXL3"/>
    <property type="match status" value="1"/>
</dbReference>
<dbReference type="EMBL" id="AQGS01000595">
    <property type="protein sequence ID" value="EPS37970.1"/>
    <property type="molecule type" value="Genomic_DNA"/>
</dbReference>
<dbReference type="Gene3D" id="3.40.50.1110">
    <property type="entry name" value="SGNH hydrolase"/>
    <property type="match status" value="1"/>
</dbReference>
<feature type="signal peptide" evidence="2">
    <location>
        <begin position="1"/>
        <end position="18"/>
    </location>
</feature>
<dbReference type="Pfam" id="PF00734">
    <property type="entry name" value="CBM_1"/>
    <property type="match status" value="1"/>
</dbReference>
<dbReference type="InterPro" id="IPR035971">
    <property type="entry name" value="CBD_sf"/>
</dbReference>
<accession>S8A4N8</accession>
<dbReference type="InterPro" id="IPR050592">
    <property type="entry name" value="GDSL_lipolytic_enzyme"/>
</dbReference>
<dbReference type="GO" id="GO:0005576">
    <property type="term" value="C:extracellular region"/>
    <property type="evidence" value="ECO:0007669"/>
    <property type="project" value="InterPro"/>
</dbReference>
<gene>
    <name evidence="4" type="ORF">H072_8328</name>
</gene>
<dbReference type="CDD" id="cd01846">
    <property type="entry name" value="fatty_acyltransferase_like"/>
    <property type="match status" value="1"/>
</dbReference>
<dbReference type="OrthoDB" id="1600564at2759"/>
<dbReference type="PROSITE" id="PS51164">
    <property type="entry name" value="CBM1_2"/>
    <property type="match status" value="1"/>
</dbReference>